<keyword evidence="2" id="KW-1185">Reference proteome</keyword>
<proteinExistence type="predicted"/>
<sequence>MLGQKLLHIVALRFLISNCLRFRFRRRLRFLHLHLHLLLLHILHSTLLCCGHPLRMHFRHCSLPGSYSLHQRSLRSLRQGLATCSCNLVMTLVAMVATTTTHTNSR</sequence>
<protein>
    <submittedName>
        <fullName evidence="1">Uncharacterized protein</fullName>
    </submittedName>
</protein>
<dbReference type="EMBL" id="CM026422">
    <property type="protein sequence ID" value="KAG0588453.1"/>
    <property type="molecule type" value="Genomic_DNA"/>
</dbReference>
<comment type="caution">
    <text evidence="1">The sequence shown here is derived from an EMBL/GenBank/DDBJ whole genome shotgun (WGS) entry which is preliminary data.</text>
</comment>
<accession>A0A8T0J189</accession>
<reference evidence="1" key="1">
    <citation type="submission" date="2020-06" db="EMBL/GenBank/DDBJ databases">
        <title>WGS assembly of Ceratodon purpureus strain R40.</title>
        <authorList>
            <person name="Carey S.B."/>
            <person name="Jenkins J."/>
            <person name="Shu S."/>
            <person name="Lovell J.T."/>
            <person name="Sreedasyam A."/>
            <person name="Maumus F."/>
            <person name="Tiley G.P."/>
            <person name="Fernandez-Pozo N."/>
            <person name="Barry K."/>
            <person name="Chen C."/>
            <person name="Wang M."/>
            <person name="Lipzen A."/>
            <person name="Daum C."/>
            <person name="Saski C.A."/>
            <person name="Payton A.C."/>
            <person name="Mcbreen J.C."/>
            <person name="Conrad R.E."/>
            <person name="Kollar L.M."/>
            <person name="Olsson S."/>
            <person name="Huttunen S."/>
            <person name="Landis J.B."/>
            <person name="Wickett N.J."/>
            <person name="Johnson M.G."/>
            <person name="Rensing S.A."/>
            <person name="Grimwood J."/>
            <person name="Schmutz J."/>
            <person name="Mcdaniel S.F."/>
        </authorList>
    </citation>
    <scope>NUCLEOTIDE SEQUENCE</scope>
    <source>
        <strain evidence="1">R40</strain>
    </source>
</reference>
<organism evidence="1 2">
    <name type="scientific">Ceratodon purpureus</name>
    <name type="common">Fire moss</name>
    <name type="synonym">Dicranum purpureum</name>
    <dbReference type="NCBI Taxonomy" id="3225"/>
    <lineage>
        <taxon>Eukaryota</taxon>
        <taxon>Viridiplantae</taxon>
        <taxon>Streptophyta</taxon>
        <taxon>Embryophyta</taxon>
        <taxon>Bryophyta</taxon>
        <taxon>Bryophytina</taxon>
        <taxon>Bryopsida</taxon>
        <taxon>Dicranidae</taxon>
        <taxon>Pseudoditrichales</taxon>
        <taxon>Ditrichaceae</taxon>
        <taxon>Ceratodon</taxon>
    </lineage>
</organism>
<name>A0A8T0J189_CERPU</name>
<gene>
    <name evidence="1" type="ORF">KC19_2G244000</name>
</gene>
<dbReference type="AlphaFoldDB" id="A0A8T0J189"/>
<dbReference type="Proteomes" id="UP000822688">
    <property type="component" value="Chromosome 2"/>
</dbReference>
<evidence type="ECO:0000313" key="1">
    <source>
        <dbReference type="EMBL" id="KAG0588453.1"/>
    </source>
</evidence>
<evidence type="ECO:0000313" key="2">
    <source>
        <dbReference type="Proteomes" id="UP000822688"/>
    </source>
</evidence>